<dbReference type="KEGG" id="saf:SULAZ_0352"/>
<dbReference type="RefSeq" id="WP_012674821.1">
    <property type="nucleotide sequence ID" value="NC_012438.1"/>
</dbReference>
<dbReference type="Pfam" id="PF13439">
    <property type="entry name" value="Glyco_transf_4"/>
    <property type="match status" value="1"/>
</dbReference>
<dbReference type="PANTHER" id="PTHR46401:SF2">
    <property type="entry name" value="GLYCOSYLTRANSFERASE WBBK-RELATED"/>
    <property type="match status" value="1"/>
</dbReference>
<dbReference type="STRING" id="204536.SULAZ_0352"/>
<reference evidence="4 5" key="1">
    <citation type="journal article" date="2009" name="J. Bacteriol.">
        <title>Complete and draft genome sequences of six members of the Aquificales.</title>
        <authorList>
            <person name="Reysenbach A.L."/>
            <person name="Hamamura N."/>
            <person name="Podar M."/>
            <person name="Griffiths E."/>
            <person name="Ferreira S."/>
            <person name="Hochstein R."/>
            <person name="Heidelberg J."/>
            <person name="Johnson J."/>
            <person name="Mead D."/>
            <person name="Pohorille A."/>
            <person name="Sarmiento M."/>
            <person name="Schweighofer K."/>
            <person name="Seshadri R."/>
            <person name="Voytek M.A."/>
        </authorList>
    </citation>
    <scope>NUCLEOTIDE SEQUENCE [LARGE SCALE GENOMIC DNA]</scope>
    <source>
        <strain evidence="5">Az-Fu1 / DSM 15241 / OCM 825</strain>
    </source>
</reference>
<gene>
    <name evidence="4" type="ordered locus">SULAZ_0352</name>
</gene>
<dbReference type="OrthoDB" id="529091at2"/>
<accession>C1DTA9</accession>
<keyword evidence="5" id="KW-1185">Reference proteome</keyword>
<organism evidence="4 5">
    <name type="scientific">Sulfurihydrogenibium azorense (strain DSM 15241 / OCM 825 / Az-Fu1)</name>
    <dbReference type="NCBI Taxonomy" id="204536"/>
    <lineage>
        <taxon>Bacteria</taxon>
        <taxon>Pseudomonadati</taxon>
        <taxon>Aquificota</taxon>
        <taxon>Aquificia</taxon>
        <taxon>Aquificales</taxon>
        <taxon>Hydrogenothermaceae</taxon>
        <taxon>Sulfurihydrogenibium</taxon>
    </lineage>
</organism>
<dbReference type="CDD" id="cd03794">
    <property type="entry name" value="GT4_WbuB-like"/>
    <property type="match status" value="1"/>
</dbReference>
<dbReference type="Pfam" id="PF00534">
    <property type="entry name" value="Glycos_transf_1"/>
    <property type="match status" value="1"/>
</dbReference>
<protein>
    <submittedName>
        <fullName evidence="4">Glycosyltransferase</fullName>
    </submittedName>
</protein>
<evidence type="ECO:0000259" key="3">
    <source>
        <dbReference type="Pfam" id="PF13439"/>
    </source>
</evidence>
<dbReference type="EMBL" id="CP001229">
    <property type="protein sequence ID" value="ACN99508.1"/>
    <property type="molecule type" value="Genomic_DNA"/>
</dbReference>
<proteinExistence type="predicted"/>
<evidence type="ECO:0000256" key="1">
    <source>
        <dbReference type="ARBA" id="ARBA00022679"/>
    </source>
</evidence>
<evidence type="ECO:0000259" key="2">
    <source>
        <dbReference type="Pfam" id="PF00534"/>
    </source>
</evidence>
<dbReference type="SUPFAM" id="SSF53756">
    <property type="entry name" value="UDP-Glycosyltransferase/glycogen phosphorylase"/>
    <property type="match status" value="1"/>
</dbReference>
<keyword evidence="1 4" id="KW-0808">Transferase</keyword>
<dbReference type="InterPro" id="IPR028098">
    <property type="entry name" value="Glyco_trans_4-like_N"/>
</dbReference>
<evidence type="ECO:0000313" key="4">
    <source>
        <dbReference type="EMBL" id="ACN99508.1"/>
    </source>
</evidence>
<evidence type="ECO:0000313" key="5">
    <source>
        <dbReference type="Proteomes" id="UP000001369"/>
    </source>
</evidence>
<dbReference type="Proteomes" id="UP000001369">
    <property type="component" value="Chromosome"/>
</dbReference>
<dbReference type="InterPro" id="IPR001296">
    <property type="entry name" value="Glyco_trans_1"/>
</dbReference>
<feature type="domain" description="Glycosyl transferase family 1" evidence="2">
    <location>
        <begin position="183"/>
        <end position="343"/>
    </location>
</feature>
<dbReference type="AlphaFoldDB" id="C1DTA9"/>
<feature type="domain" description="Glycosyltransferase subfamily 4-like N-terminal" evidence="3">
    <location>
        <begin position="26"/>
        <end position="162"/>
    </location>
</feature>
<dbReference type="eggNOG" id="COG0438">
    <property type="taxonomic scope" value="Bacteria"/>
</dbReference>
<sequence>MINKNICIVTTVHSPFDVRIFHKEAISLKKAGYNLTIIAPHDINETVNDINIIALKKHKDRIQRMFKTSKQAFILAVNQKADVYHFHDPELIPVGLKLKKLGKKVIYDVHEDVPRQILSKPYLKRFIKPIISKIFEIYENYAAKKFDAIIAATPYIRDRFKQINKNTVDINNYPKIDELYEPVNWDIRKNEICYIGGITKIRGIEEVIKALEYTNTVLHLAGNFESKELEEYIKSLKGWSKVRYYGFIGRDKVKEILKNVKIGLVTLYPTINYLDSLPVKMFEYMSAGIPVIASNFPLWKEIIERNNCGICVDPLNPKEIANGINYLLENDHIAKTMGENGRKLVMTKYNWENEEKKLLDIYFKILK</sequence>
<name>C1DTA9_SULAA</name>
<dbReference type="GO" id="GO:0016757">
    <property type="term" value="F:glycosyltransferase activity"/>
    <property type="evidence" value="ECO:0007669"/>
    <property type="project" value="InterPro"/>
</dbReference>
<dbReference type="PANTHER" id="PTHR46401">
    <property type="entry name" value="GLYCOSYLTRANSFERASE WBBK-RELATED"/>
    <property type="match status" value="1"/>
</dbReference>
<dbReference type="CAZy" id="GT4">
    <property type="family name" value="Glycosyltransferase Family 4"/>
</dbReference>
<dbReference type="HOGENOM" id="CLU_009583_36_1_0"/>
<dbReference type="Gene3D" id="3.40.50.2000">
    <property type="entry name" value="Glycogen Phosphorylase B"/>
    <property type="match status" value="2"/>
</dbReference>